<feature type="domain" description="HTH marR-type" evidence="6">
    <location>
        <begin position="11"/>
        <end position="149"/>
    </location>
</feature>
<reference evidence="8 9" key="1">
    <citation type="journal article" date="2014" name="World J. Microbiol. Biotechnol.">
        <title>Biodiversity and physiological characteristics of Antarctic and Arctic lichens-associated bacteria.</title>
        <authorList>
            <person name="Lee Y.M."/>
            <person name="Kim E.H."/>
            <person name="Lee H.K."/>
            <person name="Hong S.G."/>
        </authorList>
    </citation>
    <scope>NUCLEOTIDE SEQUENCE [LARGE SCALE GENOMIC DNA]</scope>
    <source>
        <strain evidence="8 9">PAMC 26569</strain>
    </source>
</reference>
<dbReference type="Gene3D" id="3.40.630.30">
    <property type="match status" value="1"/>
</dbReference>
<dbReference type="InterPro" id="IPR000182">
    <property type="entry name" value="GNAT_dom"/>
</dbReference>
<dbReference type="CDD" id="cd00090">
    <property type="entry name" value="HTH_ARSR"/>
    <property type="match status" value="1"/>
</dbReference>
<gene>
    <name evidence="8" type="ORF">HN018_11680</name>
</gene>
<evidence type="ECO:0000259" key="6">
    <source>
        <dbReference type="PROSITE" id="PS50995"/>
    </source>
</evidence>
<dbReference type="InterPro" id="IPR036388">
    <property type="entry name" value="WH-like_DNA-bd_sf"/>
</dbReference>
<dbReference type="SMART" id="SM00347">
    <property type="entry name" value="HTH_MARR"/>
    <property type="match status" value="1"/>
</dbReference>
<dbReference type="InterPro" id="IPR011991">
    <property type="entry name" value="ArsR-like_HTH"/>
</dbReference>
<dbReference type="Pfam" id="PF12802">
    <property type="entry name" value="MarR_2"/>
    <property type="match status" value="1"/>
</dbReference>
<sequence length="333" mass="36770">MPARTIRDRQHLFLGSRLKRLAERMQTDVVLVAHRAGIPIQPGQYPLLVILEEHGATTIGALARAMQMSQPAITKSAGKLEEAGLVTIGRGDTDRRQSTVALSPAGREALDRSKRDVWPSVEAAVKEVTDDLSGSFLDQIATIEARMEARSLNARAQAHAIPTLQVAADTDVPAIVALMNRAYRGSGTETGWNSEADYIAGDRTSEALLREELETKPDAALLVWRTPEDVQGCVWLQPLSEDAWHIGSLTVDPRMQNAGLGRQLLGASEQWVRERGGRAIRMTVVNVRDSLIAWYARRGYQPNGETEPFPYDDARFGVPKRDDLCFIVLEKQL</sequence>
<dbReference type="CDD" id="cd04301">
    <property type="entry name" value="NAT_SF"/>
    <property type="match status" value="1"/>
</dbReference>
<dbReference type="InterPro" id="IPR016181">
    <property type="entry name" value="Acyl_CoA_acyltransferase"/>
</dbReference>
<keyword evidence="2" id="KW-0805">Transcription regulation</keyword>
<keyword evidence="9" id="KW-1185">Reference proteome</keyword>
<keyword evidence="3" id="KW-0238">DNA-binding</keyword>
<proteinExistence type="predicted"/>
<dbReference type="PANTHER" id="PTHR43877:SF2">
    <property type="entry name" value="AMINOALKYLPHOSPHONATE N-ACETYLTRANSFERASE-RELATED"/>
    <property type="match status" value="1"/>
</dbReference>
<dbReference type="PROSITE" id="PS50995">
    <property type="entry name" value="HTH_MARR_2"/>
    <property type="match status" value="1"/>
</dbReference>
<keyword evidence="4" id="KW-0804">Transcription</keyword>
<dbReference type="Gene3D" id="1.10.10.10">
    <property type="entry name" value="Winged helix-like DNA-binding domain superfamily/Winged helix DNA-binding domain"/>
    <property type="match status" value="1"/>
</dbReference>
<organism evidence="8 9">
    <name type="scientific">Lichenicola cladoniae</name>
    <dbReference type="NCBI Taxonomy" id="1484109"/>
    <lineage>
        <taxon>Bacteria</taxon>
        <taxon>Pseudomonadati</taxon>
        <taxon>Pseudomonadota</taxon>
        <taxon>Alphaproteobacteria</taxon>
        <taxon>Acetobacterales</taxon>
        <taxon>Acetobacteraceae</taxon>
        <taxon>Lichenicola</taxon>
    </lineage>
</organism>
<name>A0A6M8HQA1_9PROT</name>
<dbReference type="InterPro" id="IPR050832">
    <property type="entry name" value="Bact_Acetyltransf"/>
</dbReference>
<dbReference type="InterPro" id="IPR036390">
    <property type="entry name" value="WH_DNA-bd_sf"/>
</dbReference>
<dbReference type="SUPFAM" id="SSF55729">
    <property type="entry name" value="Acyl-CoA N-acyltransferases (Nat)"/>
    <property type="match status" value="1"/>
</dbReference>
<dbReference type="KEGG" id="lck:HN018_11680"/>
<dbReference type="GO" id="GO:0016747">
    <property type="term" value="F:acyltransferase activity, transferring groups other than amino-acyl groups"/>
    <property type="evidence" value="ECO:0007669"/>
    <property type="project" value="InterPro"/>
</dbReference>
<evidence type="ECO:0000256" key="1">
    <source>
        <dbReference type="ARBA" id="ARBA00022679"/>
    </source>
</evidence>
<dbReference type="InterPro" id="IPR000835">
    <property type="entry name" value="HTH_MarR-typ"/>
</dbReference>
<dbReference type="GO" id="GO:0003700">
    <property type="term" value="F:DNA-binding transcription factor activity"/>
    <property type="evidence" value="ECO:0007669"/>
    <property type="project" value="InterPro"/>
</dbReference>
<evidence type="ECO:0000313" key="8">
    <source>
        <dbReference type="EMBL" id="QKE90604.1"/>
    </source>
</evidence>
<feature type="domain" description="N-acetyltransferase" evidence="7">
    <location>
        <begin position="162"/>
        <end position="325"/>
    </location>
</feature>
<dbReference type="PANTHER" id="PTHR43877">
    <property type="entry name" value="AMINOALKYLPHOSPHONATE N-ACETYLTRANSFERASE-RELATED-RELATED"/>
    <property type="match status" value="1"/>
</dbReference>
<keyword evidence="1 8" id="KW-0808">Transferase</keyword>
<dbReference type="EMBL" id="CP053708">
    <property type="protein sequence ID" value="QKE90604.1"/>
    <property type="molecule type" value="Genomic_DNA"/>
</dbReference>
<dbReference type="SUPFAM" id="SSF46785">
    <property type="entry name" value="Winged helix' DNA-binding domain"/>
    <property type="match status" value="1"/>
</dbReference>
<dbReference type="PROSITE" id="PS01117">
    <property type="entry name" value="HTH_MARR_1"/>
    <property type="match status" value="1"/>
</dbReference>
<dbReference type="Proteomes" id="UP000500767">
    <property type="component" value="Chromosome"/>
</dbReference>
<evidence type="ECO:0000259" key="7">
    <source>
        <dbReference type="PROSITE" id="PS51186"/>
    </source>
</evidence>
<evidence type="ECO:0000256" key="3">
    <source>
        <dbReference type="ARBA" id="ARBA00023125"/>
    </source>
</evidence>
<dbReference type="AlphaFoldDB" id="A0A6M8HQA1"/>
<accession>A0A6M8HQA1</accession>
<dbReference type="GO" id="GO:0003677">
    <property type="term" value="F:DNA binding"/>
    <property type="evidence" value="ECO:0007669"/>
    <property type="project" value="UniProtKB-KW"/>
</dbReference>
<evidence type="ECO:0000256" key="5">
    <source>
        <dbReference type="ARBA" id="ARBA00023315"/>
    </source>
</evidence>
<dbReference type="PROSITE" id="PS51186">
    <property type="entry name" value="GNAT"/>
    <property type="match status" value="1"/>
</dbReference>
<dbReference type="InterPro" id="IPR023187">
    <property type="entry name" value="Tscrpt_reg_MarR-type_CS"/>
</dbReference>
<dbReference type="RefSeq" id="WP_204259515.1">
    <property type="nucleotide sequence ID" value="NZ_CP053708.1"/>
</dbReference>
<evidence type="ECO:0000256" key="2">
    <source>
        <dbReference type="ARBA" id="ARBA00023015"/>
    </source>
</evidence>
<dbReference type="Pfam" id="PF00583">
    <property type="entry name" value="Acetyltransf_1"/>
    <property type="match status" value="1"/>
</dbReference>
<evidence type="ECO:0000256" key="4">
    <source>
        <dbReference type="ARBA" id="ARBA00023163"/>
    </source>
</evidence>
<evidence type="ECO:0000313" key="9">
    <source>
        <dbReference type="Proteomes" id="UP000500767"/>
    </source>
</evidence>
<keyword evidence="5" id="KW-0012">Acyltransferase</keyword>
<protein>
    <submittedName>
        <fullName evidence="8">Bifunctional helix-turn-helix transcriptional regulator/GNAT family N-acetyltransferase</fullName>
    </submittedName>
</protein>